<dbReference type="PANTHER" id="PTHR30329">
    <property type="entry name" value="STATOR ELEMENT OF FLAGELLAR MOTOR COMPLEX"/>
    <property type="match status" value="1"/>
</dbReference>
<dbReference type="PROSITE" id="PS51123">
    <property type="entry name" value="OMPA_2"/>
    <property type="match status" value="1"/>
</dbReference>
<keyword evidence="1" id="KW-0472">Membrane</keyword>
<dbReference type="InterPro" id="IPR050330">
    <property type="entry name" value="Bact_OuterMem_StrucFunc"/>
</dbReference>
<evidence type="ECO:0000313" key="3">
    <source>
        <dbReference type="EMBL" id="BAL56454.1"/>
    </source>
</evidence>
<dbReference type="PANTHER" id="PTHR30329:SF21">
    <property type="entry name" value="LIPOPROTEIN YIAD-RELATED"/>
    <property type="match status" value="1"/>
</dbReference>
<evidence type="ECO:0000259" key="2">
    <source>
        <dbReference type="PROSITE" id="PS51123"/>
    </source>
</evidence>
<feature type="transmembrane region" description="Helical" evidence="1">
    <location>
        <begin position="24"/>
        <end position="47"/>
    </location>
</feature>
<dbReference type="Pfam" id="PF00691">
    <property type="entry name" value="OmpA"/>
    <property type="match status" value="1"/>
</dbReference>
<accession>H5SJW8</accession>
<keyword evidence="1" id="KW-1133">Transmembrane helix</keyword>
<proteinExistence type="predicted"/>
<reference evidence="3" key="1">
    <citation type="journal article" date="2005" name="Environ. Microbiol.">
        <title>Genetic and functional properties of uncultivated thermophilic crenarchaeotes from a subsurface gold mine as revealed by analysis of genome fragments.</title>
        <authorList>
            <person name="Nunoura T."/>
            <person name="Hirayama H."/>
            <person name="Takami H."/>
            <person name="Oida H."/>
            <person name="Nishi S."/>
            <person name="Shimamura S."/>
            <person name="Suzuki Y."/>
            <person name="Inagaki F."/>
            <person name="Takai K."/>
            <person name="Nealson K.H."/>
            <person name="Horikoshi K."/>
        </authorList>
    </citation>
    <scope>NUCLEOTIDE SEQUENCE</scope>
</reference>
<dbReference type="EMBL" id="AP011748">
    <property type="protein sequence ID" value="BAL56454.1"/>
    <property type="molecule type" value="Genomic_DNA"/>
</dbReference>
<keyword evidence="1" id="KW-0812">Transmembrane</keyword>
<organism evidence="3">
    <name type="scientific">uncultured prokaryote</name>
    <dbReference type="NCBI Taxonomy" id="198431"/>
    <lineage>
        <taxon>unclassified sequences</taxon>
        <taxon>environmental samples</taxon>
    </lineage>
</organism>
<sequence length="238" mass="27162">MIELARSRIASGEEVNPYIAFTDLMINFVLVLVFFLAALTLLGRIGWDEIRYRDIQKEVRERINQELSGIMLHDHPLIGKPLSRVRNDPPGAQRWLIYSNQLFLPNTAQLTPDGKEKLKRLATVLIEHHKQAKIYYGEKWIEHTWRRVRIEGHTRPTQKGEQENWQLSAARAATVANVLSGCGIPSWHIAVAARGGQTPLAREYPPADPRHERVEIILEYAAPRRTALGASDTRLPTR</sequence>
<dbReference type="AlphaFoldDB" id="H5SJW8"/>
<dbReference type="SUPFAM" id="SSF103088">
    <property type="entry name" value="OmpA-like"/>
    <property type="match status" value="1"/>
</dbReference>
<name>H5SJW8_9ZZZZ</name>
<gene>
    <name evidence="3" type="ORF">HGMM_F38G10C04</name>
</gene>
<feature type="domain" description="OmpA-like" evidence="2">
    <location>
        <begin position="90"/>
        <end position="222"/>
    </location>
</feature>
<reference evidence="3" key="2">
    <citation type="journal article" date="2012" name="PLoS ONE">
        <title>A Deeply Branching Thermophilic Bacterium with an Ancient Acetyl-CoA Pathway Dominates a Subsurface Ecosystem.</title>
        <authorList>
            <person name="Takami H."/>
            <person name="Noguchi H."/>
            <person name="Takaki Y."/>
            <person name="Uchiyama I."/>
            <person name="Toyoda A."/>
            <person name="Nishi S."/>
            <person name="Chee G.-J."/>
            <person name="Arai W."/>
            <person name="Nunoura T."/>
            <person name="Itoh T."/>
            <person name="Hattori M."/>
            <person name="Takai K."/>
        </authorList>
    </citation>
    <scope>NUCLEOTIDE SEQUENCE</scope>
</reference>
<dbReference type="InterPro" id="IPR006665">
    <property type="entry name" value="OmpA-like"/>
</dbReference>
<dbReference type="InterPro" id="IPR036737">
    <property type="entry name" value="OmpA-like_sf"/>
</dbReference>
<protein>
    <submittedName>
        <fullName evidence="3">Hypothetical conserved protein</fullName>
    </submittedName>
</protein>
<dbReference type="Gene3D" id="3.30.1330.60">
    <property type="entry name" value="OmpA-like domain"/>
    <property type="match status" value="1"/>
</dbReference>
<evidence type="ECO:0000256" key="1">
    <source>
        <dbReference type="SAM" id="Phobius"/>
    </source>
</evidence>
<dbReference type="CDD" id="cd07185">
    <property type="entry name" value="OmpA_C-like"/>
    <property type="match status" value="1"/>
</dbReference>